<feature type="binding site" evidence="10">
    <location>
        <position position="311"/>
    </location>
    <ligand>
        <name>ATP</name>
        <dbReference type="ChEBI" id="CHEBI:30616"/>
    </ligand>
</feature>
<dbReference type="EMBL" id="LTDL01000014">
    <property type="protein sequence ID" value="OAG31955.1"/>
    <property type="molecule type" value="Genomic_DNA"/>
</dbReference>
<dbReference type="STRING" id="1805483.A0A177EJ20"/>
<dbReference type="OrthoDB" id="2020073at2759"/>
<keyword evidence="7 9" id="KW-0067">ATP-binding</keyword>
<comment type="pathway">
    <text evidence="1 9">Sulfur metabolism; glutathione biosynthesis; glutathione from L-cysteine and L-glutamate: step 2/2.</text>
</comment>
<name>A0A177EJ20_9MICR</name>
<dbReference type="Pfam" id="PF03917">
    <property type="entry name" value="GSH_synth_ATP"/>
    <property type="match status" value="1"/>
</dbReference>
<dbReference type="GO" id="GO:0005829">
    <property type="term" value="C:cytosol"/>
    <property type="evidence" value="ECO:0007669"/>
    <property type="project" value="TreeGrafter"/>
</dbReference>
<dbReference type="InterPro" id="IPR014049">
    <property type="entry name" value="Glutathione_synthase_N_euk"/>
</dbReference>
<evidence type="ECO:0000256" key="8">
    <source>
        <dbReference type="ARBA" id="ARBA00022842"/>
    </source>
</evidence>
<evidence type="ECO:0000256" key="9">
    <source>
        <dbReference type="PIRNR" id="PIRNR001558"/>
    </source>
</evidence>
<evidence type="ECO:0000256" key="4">
    <source>
        <dbReference type="ARBA" id="ARBA00022684"/>
    </source>
</evidence>
<comment type="caution">
    <text evidence="13">The sequence shown here is derived from an EMBL/GenBank/DDBJ whole genome shotgun (WGS) entry which is preliminary data.</text>
</comment>
<feature type="binding site" evidence="11">
    <location>
        <position position="361"/>
    </location>
    <ligand>
        <name>Mg(2+)</name>
        <dbReference type="ChEBI" id="CHEBI:18420"/>
    </ligand>
</feature>
<comment type="cofactor">
    <cofactor evidence="9 11">
        <name>Mg(2+)</name>
        <dbReference type="ChEBI" id="CHEBI:18420"/>
    </cofactor>
    <text evidence="9 11">Binds 1 Mg(2+) ion per subunit.</text>
</comment>
<dbReference type="InterPro" id="IPR005615">
    <property type="entry name" value="Glutathione_synthase"/>
</dbReference>
<evidence type="ECO:0000256" key="7">
    <source>
        <dbReference type="ARBA" id="ARBA00022840"/>
    </source>
</evidence>
<dbReference type="UniPathway" id="UPA00142">
    <property type="reaction ID" value="UER00210"/>
</dbReference>
<dbReference type="SUPFAM" id="SSF56059">
    <property type="entry name" value="Glutathione synthetase ATP-binding domain-like"/>
    <property type="match status" value="1"/>
</dbReference>
<dbReference type="GO" id="GO:0005524">
    <property type="term" value="F:ATP binding"/>
    <property type="evidence" value="ECO:0007669"/>
    <property type="project" value="UniProtKB-UniRule"/>
</dbReference>
<keyword evidence="6 9" id="KW-0547">Nucleotide-binding</keyword>
<keyword evidence="5 9" id="KW-0479">Metal-binding</keyword>
<evidence type="ECO:0000313" key="13">
    <source>
        <dbReference type="EMBL" id="OAG31955.1"/>
    </source>
</evidence>
<proteinExistence type="inferred from homology"/>
<keyword evidence="8 9" id="KW-0460">Magnesium</keyword>
<accession>A0A177EJ20</accession>
<organism evidence="13 14">
    <name type="scientific">Nematocida displodere</name>
    <dbReference type="NCBI Taxonomy" id="1805483"/>
    <lineage>
        <taxon>Eukaryota</taxon>
        <taxon>Fungi</taxon>
        <taxon>Fungi incertae sedis</taxon>
        <taxon>Microsporidia</taxon>
        <taxon>Nematocida</taxon>
    </lineage>
</organism>
<evidence type="ECO:0000313" key="14">
    <source>
        <dbReference type="Proteomes" id="UP000185944"/>
    </source>
</evidence>
<evidence type="ECO:0000256" key="11">
    <source>
        <dbReference type="PIRSR" id="PIRSR001558-2"/>
    </source>
</evidence>
<dbReference type="RefSeq" id="XP_067545556.1">
    <property type="nucleotide sequence ID" value="XM_067687848.1"/>
</dbReference>
<evidence type="ECO:0000259" key="12">
    <source>
        <dbReference type="Pfam" id="PF03199"/>
    </source>
</evidence>
<sequence>MIDECLQGLRERFGLVRSYKGAGGEDMKEEIGVTSFVSVYPRKSIDELFQAQYTVNDLVMRMAGDEEMLGEIAGGTLVVDGERITVSSESDPIYALLERIRRKKQPLDRIRGIFIRSDYIENGERLFKQVEVNTISCSFILLGASVNTMHQEISGTPSWEKEFKEAAGLPEKAPGAKTELLISEGPAKLLAFAREAQGQYERKYGTRGLFLIADTDSTPATKNYAEKRGILDLMTQNGIDAVFVSMEDLLVGYTTRNSRLFYEEKEVFMVYYRWLYNACQYTEAIVAMRTDFENTYCISVPDVETQIVGLKLFQPLLCKRSFLSKYVADPSVLERYFVSFLSVEEYQRSKKPGYVLKPLSEGGGNNFFGEEVDKELSRANLNTSYVLMEEIRGSTRRNKRIFKPLGDMVGEVGIFGYAIEVPPRTEALGSPFPPSNETAGYILRSKYSHDNETGVSAGFGSLDTLGLC</sequence>
<dbReference type="InterPro" id="IPR004887">
    <property type="entry name" value="GSH_synth_subst-bd"/>
</dbReference>
<feature type="binding site" evidence="10">
    <location>
        <begin position="357"/>
        <end position="366"/>
    </location>
    <ligand>
        <name>ATP</name>
        <dbReference type="ChEBI" id="CHEBI:30616"/>
    </ligand>
</feature>
<dbReference type="InterPro" id="IPR037013">
    <property type="entry name" value="GSH-S_sub-bd_sf"/>
</dbReference>
<comment type="catalytic activity">
    <reaction evidence="9">
        <text>gamma-L-glutamyl-L-cysteine + glycine + ATP = glutathione + ADP + phosphate + H(+)</text>
        <dbReference type="Rhea" id="RHEA:13557"/>
        <dbReference type="ChEBI" id="CHEBI:15378"/>
        <dbReference type="ChEBI" id="CHEBI:30616"/>
        <dbReference type="ChEBI" id="CHEBI:43474"/>
        <dbReference type="ChEBI" id="CHEBI:57305"/>
        <dbReference type="ChEBI" id="CHEBI:57925"/>
        <dbReference type="ChEBI" id="CHEBI:58173"/>
        <dbReference type="ChEBI" id="CHEBI:456216"/>
        <dbReference type="EC" id="6.3.2.3"/>
    </reaction>
</comment>
<dbReference type="InterPro" id="IPR014709">
    <property type="entry name" value="Glutathione_synthase_C_euk"/>
</dbReference>
<evidence type="ECO:0000256" key="5">
    <source>
        <dbReference type="ARBA" id="ARBA00022723"/>
    </source>
</evidence>
<dbReference type="SUPFAM" id="SSF52440">
    <property type="entry name" value="PreATP-grasp domain"/>
    <property type="match status" value="1"/>
</dbReference>
<dbReference type="AlphaFoldDB" id="A0A177EJ20"/>
<dbReference type="GeneID" id="93646780"/>
<feature type="binding site" evidence="10">
    <location>
        <position position="452"/>
    </location>
    <ligand>
        <name>ATP</name>
        <dbReference type="ChEBI" id="CHEBI:30616"/>
    </ligand>
</feature>
<evidence type="ECO:0000256" key="6">
    <source>
        <dbReference type="ARBA" id="ARBA00022741"/>
    </source>
</evidence>
<dbReference type="InterPro" id="IPR016185">
    <property type="entry name" value="PreATP-grasp_dom_sf"/>
</dbReference>
<keyword evidence="4 9" id="KW-0317">Glutathione biosynthesis</keyword>
<feature type="binding site" evidence="10">
    <location>
        <position position="444"/>
    </location>
    <ligand>
        <name>substrate</name>
    </ligand>
</feature>
<feature type="domain" description="Glutathione synthase substrate-binding" evidence="12">
    <location>
        <begin position="222"/>
        <end position="308"/>
    </location>
</feature>
<keyword evidence="14" id="KW-1185">Reference proteome</keyword>
<comment type="similarity">
    <text evidence="2 9">Belongs to the eukaryotic GSH synthase family.</text>
</comment>
<dbReference type="Gene3D" id="1.10.1080.10">
    <property type="entry name" value="Glutathione Synthetase, Chain A, domain 3"/>
    <property type="match status" value="1"/>
</dbReference>
<dbReference type="PANTHER" id="PTHR11130:SF0">
    <property type="entry name" value="GLUTATHIONE SYNTHETASE"/>
    <property type="match status" value="1"/>
</dbReference>
<feature type="binding site" evidence="10">
    <location>
        <begin position="388"/>
        <end position="391"/>
    </location>
    <ligand>
        <name>ATP</name>
        <dbReference type="ChEBI" id="CHEBI:30616"/>
    </ligand>
</feature>
<gene>
    <name evidence="13" type="ORF">NEDG_00430</name>
</gene>
<dbReference type="Gene3D" id="3.30.1490.80">
    <property type="match status" value="1"/>
</dbReference>
<evidence type="ECO:0000256" key="2">
    <source>
        <dbReference type="ARBA" id="ARBA00010385"/>
    </source>
</evidence>
<dbReference type="GO" id="GO:0000287">
    <property type="term" value="F:magnesium ion binding"/>
    <property type="evidence" value="ECO:0007669"/>
    <property type="project" value="UniProtKB-UniRule"/>
</dbReference>
<dbReference type="GO" id="GO:0004363">
    <property type="term" value="F:glutathione synthase activity"/>
    <property type="evidence" value="ECO:0007669"/>
    <property type="project" value="UniProtKB-UniRule"/>
</dbReference>
<evidence type="ECO:0000256" key="1">
    <source>
        <dbReference type="ARBA" id="ARBA00004965"/>
    </source>
</evidence>
<dbReference type="PANTHER" id="PTHR11130">
    <property type="entry name" value="GLUTATHIONE SYNTHETASE"/>
    <property type="match status" value="1"/>
</dbReference>
<dbReference type="EC" id="6.3.2.3" evidence="9"/>
<dbReference type="Gene3D" id="3.40.50.1760">
    <property type="entry name" value="Glutathione synthase, substrate-binding domain superfamily, eukaryotic"/>
    <property type="match status" value="1"/>
</dbReference>
<keyword evidence="3 9" id="KW-0436">Ligase</keyword>
<dbReference type="InterPro" id="IPR014042">
    <property type="entry name" value="Glutathione_synthase_a-hlx"/>
</dbReference>
<protein>
    <recommendedName>
        <fullName evidence="9">Glutathione synthetase</fullName>
        <shortName evidence="9">GSH-S</shortName>
        <ecNumber evidence="9">6.3.2.3</ecNumber>
    </recommendedName>
</protein>
<feature type="binding site" evidence="10">
    <location>
        <position position="446"/>
    </location>
    <ligand>
        <name>ATP</name>
        <dbReference type="ChEBI" id="CHEBI:30616"/>
    </ligand>
</feature>
<dbReference type="VEuPathDB" id="MicrosporidiaDB:NEDG_00430"/>
<feature type="binding site" evidence="10">
    <location>
        <position position="411"/>
    </location>
    <ligand>
        <name>ATP</name>
        <dbReference type="ChEBI" id="CHEBI:30616"/>
    </ligand>
</feature>
<dbReference type="Proteomes" id="UP000185944">
    <property type="component" value="Unassembled WGS sequence"/>
</dbReference>
<evidence type="ECO:0000256" key="3">
    <source>
        <dbReference type="ARBA" id="ARBA00022598"/>
    </source>
</evidence>
<dbReference type="Gene3D" id="3.30.1490.50">
    <property type="match status" value="1"/>
</dbReference>
<dbReference type="Gene3D" id="3.30.470.20">
    <property type="entry name" value="ATP-grasp fold, B domain"/>
    <property type="match status" value="1"/>
</dbReference>
<dbReference type="GO" id="GO:0043295">
    <property type="term" value="F:glutathione binding"/>
    <property type="evidence" value="ECO:0007669"/>
    <property type="project" value="UniProtKB-UniRule"/>
</dbReference>
<evidence type="ECO:0000256" key="10">
    <source>
        <dbReference type="PIRSR" id="PIRSR001558-1"/>
    </source>
</evidence>
<dbReference type="PIRSF" id="PIRSF001558">
    <property type="entry name" value="GSHase"/>
    <property type="match status" value="1"/>
</dbReference>
<dbReference type="Pfam" id="PF03199">
    <property type="entry name" value="GSH_synthase"/>
    <property type="match status" value="1"/>
</dbReference>
<reference evidence="13 14" key="1">
    <citation type="submission" date="2016-02" db="EMBL/GenBank/DDBJ databases">
        <title>Discovery of a natural microsporidian pathogen with a broad tissue tropism in Caenorhabditis elegans.</title>
        <authorList>
            <person name="Luallen R.J."/>
            <person name="Reinke A.W."/>
            <person name="Tong L."/>
            <person name="Botts M.R."/>
            <person name="Felix M.-A."/>
            <person name="Troemel E.R."/>
        </authorList>
    </citation>
    <scope>NUCLEOTIDE SEQUENCE [LARGE SCALE GENOMIC DNA]</scope>
    <source>
        <strain evidence="13 14">JUm2807</strain>
    </source>
</reference>